<dbReference type="AlphaFoldDB" id="A0A8D0L9X2"/>
<dbReference type="Proteomes" id="UP000694392">
    <property type="component" value="Unplaced"/>
</dbReference>
<dbReference type="Ensembl" id="ENSSPUT00000019506.1">
    <property type="protein sequence ID" value="ENSSPUP00000018315.1"/>
    <property type="gene ID" value="ENSSPUG00000014130.1"/>
</dbReference>
<evidence type="ECO:0000256" key="1">
    <source>
        <dbReference type="SAM" id="MobiDB-lite"/>
    </source>
</evidence>
<sequence>VNVRFKGEVRVKNEAQAAGTENRTDGDPINADGQVRGRGGGWRKNEEFSLGHVQFELASGHPGGDIREAVDEATGTPGNKRWVSQWASLAANHTKHDHGDMRLESSVPTPLENDTDISESGLSVRSAGSATSVASQSERKRRTLPQLPVDDKAAESQRAKVTSHQRSEIGEKQDTELQEKETPTRTSHKEIIQDTNSRNVAKASRTVNGLSPKAYGDKVFFHTNSCSSSGKEKSENGKETSMVKQALAKIQQKEQVHWTPTKLSSAKSVLSQVERGREDSPVPHKILSNQEKGPGHATSKTEIKAVQSEGKRRKTEEATKGQTPKGASTEKKESSKPLVRQGSFTIDKPSTNIPIELIPHINKQTGSTSPSFGLTSTNKIHERSDSMETDSSLDTTLILKDTEAVMAFLEAKLREENKTDEGPETPSYNRDNSISPESDVDTASTISLVTGDTERKSTKKRKSFTTLYKDRCSTGSPSKDVLKPSTSARDKIEKKTKSRSADISSRADARKLVQASGRVRQTSVDLTDDDQTSSVPNSAISDILSSDQETYSGKSHGRTSFTSAANQLSQRPPLLQLGNPVSQQLFPDLGPQGLLSCAEHDLVKPQIVKAQHHPVLQKPSLEAVLG</sequence>
<evidence type="ECO:0000313" key="4">
    <source>
        <dbReference type="Proteomes" id="UP000694392"/>
    </source>
</evidence>
<evidence type="ECO:0000259" key="2">
    <source>
        <dbReference type="Pfam" id="PF15308"/>
    </source>
</evidence>
<feature type="region of interest" description="Disordered" evidence="1">
    <location>
        <begin position="1"/>
        <end position="43"/>
    </location>
</feature>
<keyword evidence="4" id="KW-1185">Reference proteome</keyword>
<proteinExistence type="predicted"/>
<dbReference type="InterPro" id="IPR029300">
    <property type="entry name" value="CEP170_C"/>
</dbReference>
<dbReference type="Pfam" id="PF15308">
    <property type="entry name" value="CEP170_C"/>
    <property type="match status" value="1"/>
</dbReference>
<evidence type="ECO:0000313" key="3">
    <source>
        <dbReference type="Ensembl" id="ENSSPUP00000018315.1"/>
    </source>
</evidence>
<accession>A0A8D0L9X2</accession>
<feature type="compositionally biased region" description="Basic and acidic residues" evidence="1">
    <location>
        <begin position="149"/>
        <end position="158"/>
    </location>
</feature>
<name>A0A8D0L9X2_SPHPU</name>
<dbReference type="GeneTree" id="ENSGT00940000155103"/>
<protein>
    <recommendedName>
        <fullName evidence="2">CEP170 C-terminal domain-containing protein</fullName>
    </recommendedName>
</protein>
<feature type="compositionally biased region" description="Polar residues" evidence="1">
    <location>
        <begin position="261"/>
        <end position="271"/>
    </location>
</feature>
<organism evidence="3 4">
    <name type="scientific">Sphenodon punctatus</name>
    <name type="common">Tuatara</name>
    <name type="synonym">Hatteria punctata</name>
    <dbReference type="NCBI Taxonomy" id="8508"/>
    <lineage>
        <taxon>Eukaryota</taxon>
        <taxon>Metazoa</taxon>
        <taxon>Chordata</taxon>
        <taxon>Craniata</taxon>
        <taxon>Vertebrata</taxon>
        <taxon>Euteleostomi</taxon>
        <taxon>Lepidosauria</taxon>
        <taxon>Sphenodontia</taxon>
        <taxon>Sphenodontidae</taxon>
        <taxon>Sphenodon</taxon>
    </lineage>
</organism>
<feature type="compositionally biased region" description="Polar residues" evidence="1">
    <location>
        <begin position="532"/>
        <end position="560"/>
    </location>
</feature>
<feature type="region of interest" description="Disordered" evidence="1">
    <location>
        <begin position="413"/>
        <end position="560"/>
    </location>
</feature>
<feature type="compositionally biased region" description="Basic and acidic residues" evidence="1">
    <location>
        <begin position="165"/>
        <end position="192"/>
    </location>
</feature>
<feature type="compositionally biased region" description="Polar residues" evidence="1">
    <location>
        <begin position="118"/>
        <end position="136"/>
    </location>
</feature>
<feature type="domain" description="CEP170 C-terminal" evidence="2">
    <location>
        <begin position="320"/>
        <end position="570"/>
    </location>
</feature>
<feature type="compositionally biased region" description="Polar residues" evidence="1">
    <location>
        <begin position="426"/>
        <end position="450"/>
    </location>
</feature>
<feature type="compositionally biased region" description="Polar residues" evidence="1">
    <location>
        <begin position="362"/>
        <end position="378"/>
    </location>
</feature>
<feature type="region of interest" description="Disordered" evidence="1">
    <location>
        <begin position="211"/>
        <end position="392"/>
    </location>
</feature>
<feature type="compositionally biased region" description="Basic and acidic residues" evidence="1">
    <location>
        <begin position="1"/>
        <end position="13"/>
    </location>
</feature>
<reference evidence="3" key="1">
    <citation type="submission" date="2025-08" db="UniProtKB">
        <authorList>
            <consortium name="Ensembl"/>
        </authorList>
    </citation>
    <scope>IDENTIFICATION</scope>
</reference>
<reference evidence="3" key="2">
    <citation type="submission" date="2025-09" db="UniProtKB">
        <authorList>
            <consortium name="Ensembl"/>
        </authorList>
    </citation>
    <scope>IDENTIFICATION</scope>
</reference>
<feature type="compositionally biased region" description="Polar residues" evidence="1">
    <location>
        <begin position="342"/>
        <end position="353"/>
    </location>
</feature>
<feature type="region of interest" description="Disordered" evidence="1">
    <location>
        <begin position="93"/>
        <end position="193"/>
    </location>
</feature>